<sequence length="212" mass="22085">MHDDVARFDARAAAWDASPHRRKLARDITAAMEAAGLFRQPVASALDFGCGTGLLTLELAERCESVTGLDTSPGMLAELAAKIERAGLPNVGVLEADLAAGTPVPGGYDLVASAMALHHVSEPEPVLKRLLAAAAPGARFALADLDAEDGSFHDDPAGVHHNGFDRIDLADMLAGLGYTDINAADAATIVKPTKCCGDRPYGVFLMTARKPG</sequence>
<reference evidence="3 4" key="1">
    <citation type="journal article" date="2009" name="Genome Res.">
        <title>Whole genome sequence of Desulfovibrio magneticus strain RS-1 revealed common gene clusters in magnetotactic bacteria.</title>
        <authorList>
            <person name="Nakazawa H."/>
            <person name="Arakaki A."/>
            <person name="Narita-Yamada S."/>
            <person name="Yashiro I."/>
            <person name="Jinno K."/>
            <person name="Aoki N."/>
            <person name="Tsuruyama A."/>
            <person name="Okamura Y."/>
            <person name="Tanikawa S."/>
            <person name="Fujita N."/>
            <person name="Takeyama H."/>
            <person name="Matsunaga T."/>
        </authorList>
    </citation>
    <scope>NUCLEOTIDE SEQUENCE [LARGE SCALE GENOMIC DNA]</scope>
    <source>
        <strain evidence="4">ATCC 700980 / DSM 13731 / RS-1</strain>
    </source>
</reference>
<dbReference type="Proteomes" id="UP000009071">
    <property type="component" value="Chromosome"/>
</dbReference>
<dbReference type="GO" id="GO:0016740">
    <property type="term" value="F:transferase activity"/>
    <property type="evidence" value="ECO:0007669"/>
    <property type="project" value="UniProtKB-KW"/>
</dbReference>
<dbReference type="InterPro" id="IPR029063">
    <property type="entry name" value="SAM-dependent_MTases_sf"/>
</dbReference>
<feature type="domain" description="Methyltransferase" evidence="2">
    <location>
        <begin position="46"/>
        <end position="137"/>
    </location>
</feature>
<keyword evidence="1" id="KW-0808">Transferase</keyword>
<dbReference type="SUPFAM" id="SSF53335">
    <property type="entry name" value="S-adenosyl-L-methionine-dependent methyltransferases"/>
    <property type="match status" value="1"/>
</dbReference>
<dbReference type="PANTHER" id="PTHR43861:SF3">
    <property type="entry name" value="PUTATIVE (AFU_ORTHOLOGUE AFUA_2G14390)-RELATED"/>
    <property type="match status" value="1"/>
</dbReference>
<organism evidence="3 4">
    <name type="scientific">Solidesulfovibrio magneticus (strain ATCC 700980 / DSM 13731 / RS-1)</name>
    <name type="common">Desulfovibrio magneticus</name>
    <dbReference type="NCBI Taxonomy" id="573370"/>
    <lineage>
        <taxon>Bacteria</taxon>
        <taxon>Pseudomonadati</taxon>
        <taxon>Thermodesulfobacteriota</taxon>
        <taxon>Desulfovibrionia</taxon>
        <taxon>Desulfovibrionales</taxon>
        <taxon>Desulfovibrionaceae</taxon>
        <taxon>Solidesulfovibrio</taxon>
    </lineage>
</organism>
<proteinExistence type="predicted"/>
<keyword evidence="4" id="KW-1185">Reference proteome</keyword>
<dbReference type="PANTHER" id="PTHR43861">
    <property type="entry name" value="TRANS-ACONITATE 2-METHYLTRANSFERASE-RELATED"/>
    <property type="match status" value="1"/>
</dbReference>
<protein>
    <recommendedName>
        <fullName evidence="2">Methyltransferase domain-containing protein</fullName>
    </recommendedName>
</protein>
<evidence type="ECO:0000313" key="4">
    <source>
        <dbReference type="Proteomes" id="UP000009071"/>
    </source>
</evidence>
<dbReference type="Pfam" id="PF13649">
    <property type="entry name" value="Methyltransf_25"/>
    <property type="match status" value="1"/>
</dbReference>
<dbReference type="CDD" id="cd02440">
    <property type="entry name" value="AdoMet_MTases"/>
    <property type="match status" value="1"/>
</dbReference>
<dbReference type="AlphaFoldDB" id="C4XHB5"/>
<evidence type="ECO:0000256" key="1">
    <source>
        <dbReference type="ARBA" id="ARBA00022679"/>
    </source>
</evidence>
<dbReference type="eggNOG" id="COG4976">
    <property type="taxonomic scope" value="Bacteria"/>
</dbReference>
<accession>C4XHB5</accession>
<gene>
    <name evidence="3" type="ordered locus">DMR_03920</name>
</gene>
<dbReference type="STRING" id="573370.DMR_03920"/>
<name>C4XHB5_SOLM1</name>
<dbReference type="OrthoDB" id="9791837at2"/>
<evidence type="ECO:0000259" key="2">
    <source>
        <dbReference type="Pfam" id="PF13649"/>
    </source>
</evidence>
<evidence type="ECO:0000313" key="3">
    <source>
        <dbReference type="EMBL" id="BAH73883.1"/>
    </source>
</evidence>
<dbReference type="InterPro" id="IPR041698">
    <property type="entry name" value="Methyltransf_25"/>
</dbReference>
<dbReference type="Gene3D" id="3.40.50.150">
    <property type="entry name" value="Vaccinia Virus protein VP39"/>
    <property type="match status" value="1"/>
</dbReference>
<dbReference type="EMBL" id="AP010904">
    <property type="protein sequence ID" value="BAH73883.1"/>
    <property type="molecule type" value="Genomic_DNA"/>
</dbReference>
<dbReference type="RefSeq" id="WP_012749967.1">
    <property type="nucleotide sequence ID" value="NC_012796.1"/>
</dbReference>
<dbReference type="HOGENOM" id="CLU_037990_1_2_7"/>
<dbReference type="KEGG" id="dma:DMR_03920"/>